<comment type="caution">
    <text evidence="1">The sequence shown here is derived from an EMBL/GenBank/DDBJ whole genome shotgun (WGS) entry which is preliminary data.</text>
</comment>
<protein>
    <recommendedName>
        <fullName evidence="3">Secreted protein</fullName>
    </recommendedName>
</protein>
<gene>
    <name evidence="1" type="ORF">PIB30_005074</name>
</gene>
<evidence type="ECO:0008006" key="3">
    <source>
        <dbReference type="Google" id="ProtNLM"/>
    </source>
</evidence>
<reference evidence="1 2" key="1">
    <citation type="journal article" date="2023" name="Plants (Basel)">
        <title>Bridging the Gap: Combining Genomics and Transcriptomics Approaches to Understand Stylosanthes scabra, an Orphan Legume from the Brazilian Caatinga.</title>
        <authorList>
            <person name="Ferreira-Neto J.R.C."/>
            <person name="da Silva M.D."/>
            <person name="Binneck E."/>
            <person name="de Melo N.F."/>
            <person name="da Silva R.H."/>
            <person name="de Melo A.L.T.M."/>
            <person name="Pandolfi V."/>
            <person name="Bustamante F.O."/>
            <person name="Brasileiro-Vidal A.C."/>
            <person name="Benko-Iseppon A.M."/>
        </authorList>
    </citation>
    <scope>NUCLEOTIDE SEQUENCE [LARGE SCALE GENOMIC DNA]</scope>
    <source>
        <tissue evidence="1">Leaves</tissue>
    </source>
</reference>
<dbReference type="Proteomes" id="UP001341840">
    <property type="component" value="Unassembled WGS sequence"/>
</dbReference>
<sequence length="169" mass="18303">MCRLLGLLPASATTGHLPVFPSSSLSPIAGQPFVPGRKFVDIPLTAASSSSTPRLASPHHHAVLDSSLYHHPVATSSSLLTVVSSSSNPCLTTTPYSTPLLARVLIAAAHCRCVSVVSALWPARHLCLNCCFFVPSSILYFCCASLPLFWNEWWLIFNRIQVMENRNDG</sequence>
<accession>A0ABU6Z1U4</accession>
<evidence type="ECO:0000313" key="1">
    <source>
        <dbReference type="EMBL" id="MED6216195.1"/>
    </source>
</evidence>
<proteinExistence type="predicted"/>
<dbReference type="EMBL" id="JASCZI010271870">
    <property type="protein sequence ID" value="MED6216195.1"/>
    <property type="molecule type" value="Genomic_DNA"/>
</dbReference>
<evidence type="ECO:0000313" key="2">
    <source>
        <dbReference type="Proteomes" id="UP001341840"/>
    </source>
</evidence>
<keyword evidence="2" id="KW-1185">Reference proteome</keyword>
<name>A0ABU6Z1U4_9FABA</name>
<organism evidence="1 2">
    <name type="scientific">Stylosanthes scabra</name>
    <dbReference type="NCBI Taxonomy" id="79078"/>
    <lineage>
        <taxon>Eukaryota</taxon>
        <taxon>Viridiplantae</taxon>
        <taxon>Streptophyta</taxon>
        <taxon>Embryophyta</taxon>
        <taxon>Tracheophyta</taxon>
        <taxon>Spermatophyta</taxon>
        <taxon>Magnoliopsida</taxon>
        <taxon>eudicotyledons</taxon>
        <taxon>Gunneridae</taxon>
        <taxon>Pentapetalae</taxon>
        <taxon>rosids</taxon>
        <taxon>fabids</taxon>
        <taxon>Fabales</taxon>
        <taxon>Fabaceae</taxon>
        <taxon>Papilionoideae</taxon>
        <taxon>50 kb inversion clade</taxon>
        <taxon>dalbergioids sensu lato</taxon>
        <taxon>Dalbergieae</taxon>
        <taxon>Pterocarpus clade</taxon>
        <taxon>Stylosanthes</taxon>
    </lineage>
</organism>